<protein>
    <submittedName>
        <fullName evidence="5">GDA1/CD39 (Nucleoside phosphatase) family d o main containing protein</fullName>
    </submittedName>
</protein>
<gene>
    <name evidence="5" type="ORF">BN1205_074400</name>
</gene>
<feature type="active site" description="Proton acceptor" evidence="3">
    <location>
        <position position="272"/>
    </location>
</feature>
<dbReference type="Pfam" id="PF01150">
    <property type="entry name" value="GDA1_CD39"/>
    <property type="match status" value="2"/>
</dbReference>
<feature type="region of interest" description="Disordered" evidence="4">
    <location>
        <begin position="722"/>
        <end position="768"/>
    </location>
</feature>
<feature type="compositionally biased region" description="Basic and acidic residues" evidence="4">
    <location>
        <begin position="313"/>
        <end position="326"/>
    </location>
</feature>
<feature type="compositionally biased region" description="Basic and acidic residues" evidence="4">
    <location>
        <begin position="754"/>
        <end position="768"/>
    </location>
</feature>
<evidence type="ECO:0000256" key="4">
    <source>
        <dbReference type="SAM" id="MobiDB-lite"/>
    </source>
</evidence>
<feature type="compositionally biased region" description="Basic and acidic residues" evidence="4">
    <location>
        <begin position="333"/>
        <end position="345"/>
    </location>
</feature>
<proteinExistence type="inferred from homology"/>
<evidence type="ECO:0000256" key="3">
    <source>
        <dbReference type="PIRSR" id="PIRSR600407-1"/>
    </source>
</evidence>
<feature type="region of interest" description="Disordered" evidence="4">
    <location>
        <begin position="305"/>
        <end position="345"/>
    </location>
</feature>
<dbReference type="EMBL" id="LN714497">
    <property type="protein sequence ID" value="CEL74364.1"/>
    <property type="molecule type" value="Genomic_DNA"/>
</dbReference>
<dbReference type="PANTHER" id="PTHR11782">
    <property type="entry name" value="ADENOSINE/GUANOSINE DIPHOSPHATASE"/>
    <property type="match status" value="1"/>
</dbReference>
<name>A0A0F7UZ87_TOXGV</name>
<evidence type="ECO:0000256" key="2">
    <source>
        <dbReference type="ARBA" id="ARBA00022801"/>
    </source>
</evidence>
<organism evidence="5">
    <name type="scientific">Toxoplasma gondii (strain ATCC 50861 / VEG)</name>
    <dbReference type="NCBI Taxonomy" id="432359"/>
    <lineage>
        <taxon>Eukaryota</taxon>
        <taxon>Sar</taxon>
        <taxon>Alveolata</taxon>
        <taxon>Apicomplexa</taxon>
        <taxon>Conoidasida</taxon>
        <taxon>Coccidia</taxon>
        <taxon>Eucoccidiorida</taxon>
        <taxon>Eimeriorina</taxon>
        <taxon>Sarcocystidae</taxon>
        <taxon>Toxoplasma</taxon>
    </lineage>
</organism>
<evidence type="ECO:0000313" key="5">
    <source>
        <dbReference type="EMBL" id="CEL74364.1"/>
    </source>
</evidence>
<feature type="region of interest" description="Disordered" evidence="4">
    <location>
        <begin position="159"/>
        <end position="179"/>
    </location>
</feature>
<dbReference type="PANTHER" id="PTHR11782:SF127">
    <property type="entry name" value="NTPASE, ISOFORM F"/>
    <property type="match status" value="1"/>
</dbReference>
<evidence type="ECO:0000256" key="1">
    <source>
        <dbReference type="ARBA" id="ARBA00009283"/>
    </source>
</evidence>
<dbReference type="Gene3D" id="3.30.420.150">
    <property type="entry name" value="Exopolyphosphatase. Domain 2"/>
    <property type="match status" value="1"/>
</dbReference>
<dbReference type="AlphaFoldDB" id="A0A0F7UZ87"/>
<dbReference type="GO" id="GO:0016787">
    <property type="term" value="F:hydrolase activity"/>
    <property type="evidence" value="ECO:0007669"/>
    <property type="project" value="UniProtKB-KW"/>
</dbReference>
<accession>A0A0F7UZ87</accession>
<reference evidence="5" key="1">
    <citation type="journal article" date="2015" name="PLoS ONE">
        <title>Comprehensive Evaluation of Toxoplasma gondii VEG and Neospora caninum LIV Genomes with Tachyzoite Stage Transcriptome and Proteome Defines Novel Transcript Features.</title>
        <authorList>
            <person name="Ramaprasad A."/>
            <person name="Mourier T."/>
            <person name="Naeem R."/>
            <person name="Malas T.B."/>
            <person name="Moussa E."/>
            <person name="Panigrahi A."/>
            <person name="Vermont S.J."/>
            <person name="Otto T.D."/>
            <person name="Wastling J."/>
            <person name="Pain A."/>
        </authorList>
    </citation>
    <scope>NUCLEOTIDE SEQUENCE</scope>
    <source>
        <strain evidence="5">VEG</strain>
    </source>
</reference>
<comment type="similarity">
    <text evidence="1">Belongs to the GDA1/CD39 NTPase family.</text>
</comment>
<keyword evidence="2" id="KW-0378">Hydrolase</keyword>
<dbReference type="InterPro" id="IPR000407">
    <property type="entry name" value="GDA1_CD39_NTPase"/>
</dbReference>
<dbReference type="Gene3D" id="3.30.420.40">
    <property type="match status" value="1"/>
</dbReference>
<sequence length="768" mass="84625">MEPRMRSSFPTQKNGRPSPGSLIRLLCSAFLSPLFVLAAVTSHQFSTAPAGETAVLYAVVLDAGSTGTGVFVYNVVHEEDKCHGGLGRVTVQVPALASGSVRPGISAFAKGQENGHSRGHAAFPDELLEEKQREAFFTPEAHDLGEQHDILLEQHLSHLKSGSRTQEEDDEEKHANTRLPSLVNSGLSELVDAEEGVEMYLQRLRVVVDKIVQTEEQKQRTFVFFRGTAGMRVLSEDQRESLLEEIRAALSTWGFQLPEGSMGATVLEGSEEGVLSWLALNQLLGNFDGDNRLIVVEPRHLLRQKTKWNSKSPAERETNEALKGEIEAGSMAADEREGGEKPQEKKRVGLIEMGSTSAQVVIHIPSGLRPSSVYTPLASKVDLVPEASGSTRRSKTFFPPIRSHSAASFPGSPVQDFVEVDLCTERHFLYAKSYFGFGRQRGVLEHIHETVQDALEERKTAIREGRAAPPTRENPFEVSISCVPSDVRVHVRPSHLLQKASTDSAVPLSLHDDGDWGGNAEWKRETLDDARQKGRNKIFHPAGVPKTDESSETLSWRMRPDRGAGLMKSIERIAVQGASDAAACKERVAVRVNRAPAFPFKIHPDIPLFATKNFHIFNKLVLLAEDEHPLSGARLAQEAARLCKIRQVEDVVKEIHTRAGRETAQTACFSLTLMSQFLTRVLRLESDREIMTVHEINGIETSWTAAVPMLYLAHAINERKQRESVSDSNMPPSGGGSVYGTSAEEALPSLNHAQNKEGRNSDVGREEL</sequence>